<dbReference type="InterPro" id="IPR025877">
    <property type="entry name" value="MobA-like_NTP_Trfase"/>
</dbReference>
<evidence type="ECO:0000313" key="2">
    <source>
        <dbReference type="EMBL" id="MXV50717.1"/>
    </source>
</evidence>
<dbReference type="PANTHER" id="PTHR43777">
    <property type="entry name" value="MOLYBDENUM COFACTOR CYTIDYLYLTRANSFERASE"/>
    <property type="match status" value="1"/>
</dbReference>
<proteinExistence type="predicted"/>
<keyword evidence="3" id="KW-1185">Reference proteome</keyword>
<sequence>MTGIIILAAGGSVRMGRPKQLLPYQKSTLLRHAIDQAKQAGLGPVMVTYSDPQIQYDDETIYWCLNTGWEEGISSSIRKGVDELIRLYPQAEQAIIMLCDQPFVSAKLLMDLKNAAEIEKRTLAACLYGNTIGTPALFGKSYFNDLLALKGDEGAKKILLLHQNAIAAIPFAQGIIDIDTPQDYDNLPAY</sequence>
<dbReference type="PANTHER" id="PTHR43777:SF1">
    <property type="entry name" value="MOLYBDENUM COFACTOR CYTIDYLYLTRANSFERASE"/>
    <property type="match status" value="1"/>
</dbReference>
<dbReference type="Gene3D" id="3.90.550.10">
    <property type="entry name" value="Spore Coat Polysaccharide Biosynthesis Protein SpsA, Chain A"/>
    <property type="match status" value="1"/>
</dbReference>
<dbReference type="SUPFAM" id="SSF53448">
    <property type="entry name" value="Nucleotide-diphospho-sugar transferases"/>
    <property type="match status" value="1"/>
</dbReference>
<dbReference type="EMBL" id="WVHT01000003">
    <property type="protein sequence ID" value="MXV50717.1"/>
    <property type="molecule type" value="Genomic_DNA"/>
</dbReference>
<evidence type="ECO:0000259" key="1">
    <source>
        <dbReference type="Pfam" id="PF12804"/>
    </source>
</evidence>
<organism evidence="2 3">
    <name type="scientific">Hufsiella arboris</name>
    <dbReference type="NCBI Taxonomy" id="2695275"/>
    <lineage>
        <taxon>Bacteria</taxon>
        <taxon>Pseudomonadati</taxon>
        <taxon>Bacteroidota</taxon>
        <taxon>Sphingobacteriia</taxon>
        <taxon>Sphingobacteriales</taxon>
        <taxon>Sphingobacteriaceae</taxon>
        <taxon>Hufsiella</taxon>
    </lineage>
</organism>
<evidence type="ECO:0000313" key="3">
    <source>
        <dbReference type="Proteomes" id="UP000466586"/>
    </source>
</evidence>
<dbReference type="GO" id="GO:0016779">
    <property type="term" value="F:nucleotidyltransferase activity"/>
    <property type="evidence" value="ECO:0007669"/>
    <property type="project" value="UniProtKB-ARBA"/>
</dbReference>
<dbReference type="AlphaFoldDB" id="A0A7K1Y823"/>
<protein>
    <submittedName>
        <fullName evidence="2">NTP transferase domain-containing protein</fullName>
    </submittedName>
</protein>
<dbReference type="Pfam" id="PF12804">
    <property type="entry name" value="NTP_transf_3"/>
    <property type="match status" value="1"/>
</dbReference>
<comment type="caution">
    <text evidence="2">The sequence shown here is derived from an EMBL/GenBank/DDBJ whole genome shotgun (WGS) entry which is preliminary data.</text>
</comment>
<dbReference type="CDD" id="cd04182">
    <property type="entry name" value="GT_2_like_f"/>
    <property type="match status" value="1"/>
</dbReference>
<keyword evidence="2" id="KW-0808">Transferase</keyword>
<dbReference type="RefSeq" id="WP_160843909.1">
    <property type="nucleotide sequence ID" value="NZ_WVHT01000003.1"/>
</dbReference>
<accession>A0A7K1Y823</accession>
<dbReference type="InterPro" id="IPR029044">
    <property type="entry name" value="Nucleotide-diphossugar_trans"/>
</dbReference>
<gene>
    <name evidence="2" type="ORF">GS399_07000</name>
</gene>
<reference evidence="2 3" key="1">
    <citation type="submission" date="2019-11" db="EMBL/GenBank/DDBJ databases">
        <title>Pedobacter sp. HMF7647 Genome sequencing and assembly.</title>
        <authorList>
            <person name="Kang H."/>
            <person name="Kim H."/>
            <person name="Joh K."/>
        </authorList>
    </citation>
    <scope>NUCLEOTIDE SEQUENCE [LARGE SCALE GENOMIC DNA]</scope>
    <source>
        <strain evidence="2 3">HMF7647</strain>
    </source>
</reference>
<name>A0A7K1Y823_9SPHI</name>
<feature type="domain" description="MobA-like NTP transferase" evidence="1">
    <location>
        <begin position="5"/>
        <end position="160"/>
    </location>
</feature>
<dbReference type="Proteomes" id="UP000466586">
    <property type="component" value="Unassembled WGS sequence"/>
</dbReference>